<dbReference type="Pfam" id="PF07690">
    <property type="entry name" value="MFS_1"/>
    <property type="match status" value="1"/>
</dbReference>
<evidence type="ECO:0000259" key="8">
    <source>
        <dbReference type="PROSITE" id="PS50850"/>
    </source>
</evidence>
<keyword evidence="10" id="KW-1185">Reference proteome</keyword>
<feature type="domain" description="Major facilitator superfamily (MFS) profile" evidence="8">
    <location>
        <begin position="33"/>
        <end position="519"/>
    </location>
</feature>
<reference evidence="9" key="1">
    <citation type="journal article" date="2019" name="G3 (Bethesda)">
        <title>Genome Assemblies of Two Rare Opportunistic Yeast Pathogens: Diutina rugosa (syn. Candida rugosa) and Trichomonascus ciferrii (syn. Candida ciferrii).</title>
        <authorList>
            <person name="Mixao V."/>
            <person name="Saus E."/>
            <person name="Hansen A.P."/>
            <person name="Lass-Florl C."/>
            <person name="Gabaldon T."/>
        </authorList>
    </citation>
    <scope>NUCLEOTIDE SEQUENCE</scope>
    <source>
        <strain evidence="9">CBS 4856</strain>
    </source>
</reference>
<dbReference type="PRINTS" id="PR01036">
    <property type="entry name" value="TCRTETB"/>
</dbReference>
<feature type="transmembrane region" description="Helical" evidence="7">
    <location>
        <begin position="218"/>
        <end position="241"/>
    </location>
</feature>
<dbReference type="InterPro" id="IPR036259">
    <property type="entry name" value="MFS_trans_sf"/>
</dbReference>
<dbReference type="Gene3D" id="1.20.1720.10">
    <property type="entry name" value="Multidrug resistance protein D"/>
    <property type="match status" value="1"/>
</dbReference>
<feature type="transmembrane region" description="Helical" evidence="7">
    <location>
        <begin position="326"/>
        <end position="350"/>
    </location>
</feature>
<dbReference type="CDD" id="cd17502">
    <property type="entry name" value="MFS_Azr1_MDR_like"/>
    <property type="match status" value="1"/>
</dbReference>
<feature type="transmembrane region" description="Helical" evidence="7">
    <location>
        <begin position="186"/>
        <end position="206"/>
    </location>
</feature>
<accession>A0A642UMW2</accession>
<comment type="subcellular location">
    <subcellularLocation>
        <location evidence="1">Membrane</location>
        <topology evidence="1">Multi-pass membrane protein</topology>
    </subcellularLocation>
</comment>
<dbReference type="PROSITE" id="PS50850">
    <property type="entry name" value="MFS"/>
    <property type="match status" value="1"/>
</dbReference>
<protein>
    <recommendedName>
        <fullName evidence="8">Major facilitator superfamily (MFS) profile domain-containing protein</fullName>
    </recommendedName>
</protein>
<feature type="transmembrane region" description="Helical" evidence="7">
    <location>
        <begin position="155"/>
        <end position="174"/>
    </location>
</feature>
<dbReference type="GO" id="GO:0022857">
    <property type="term" value="F:transmembrane transporter activity"/>
    <property type="evidence" value="ECO:0007669"/>
    <property type="project" value="InterPro"/>
</dbReference>
<keyword evidence="5 7" id="KW-0472">Membrane</keyword>
<feature type="transmembrane region" description="Helical" evidence="7">
    <location>
        <begin position="495"/>
        <end position="514"/>
    </location>
</feature>
<dbReference type="Gene3D" id="1.20.1250.20">
    <property type="entry name" value="MFS general substrate transporter like domains"/>
    <property type="match status" value="1"/>
</dbReference>
<feature type="transmembrane region" description="Helical" evidence="7">
    <location>
        <begin position="253"/>
        <end position="272"/>
    </location>
</feature>
<dbReference type="EMBL" id="SWFS01000478">
    <property type="protein sequence ID" value="KAA8901893.1"/>
    <property type="molecule type" value="Genomic_DNA"/>
</dbReference>
<keyword evidence="4 7" id="KW-1133">Transmembrane helix</keyword>
<evidence type="ECO:0000256" key="3">
    <source>
        <dbReference type="ARBA" id="ARBA00022692"/>
    </source>
</evidence>
<dbReference type="OrthoDB" id="10021397at2759"/>
<dbReference type="PANTHER" id="PTHR23501:SF102">
    <property type="entry name" value="DRUG TRANSPORTER, PUTATIVE (AFU_ORTHOLOGUE AFUA_3G08530)-RELATED"/>
    <property type="match status" value="1"/>
</dbReference>
<dbReference type="InterPro" id="IPR011701">
    <property type="entry name" value="MFS"/>
</dbReference>
<comment type="caution">
    <text evidence="9">The sequence shown here is derived from an EMBL/GenBank/DDBJ whole genome shotgun (WGS) entry which is preliminary data.</text>
</comment>
<dbReference type="Proteomes" id="UP000761534">
    <property type="component" value="Unassembled WGS sequence"/>
</dbReference>
<evidence type="ECO:0000313" key="10">
    <source>
        <dbReference type="Proteomes" id="UP000761534"/>
    </source>
</evidence>
<feature type="transmembrane region" description="Helical" evidence="7">
    <location>
        <begin position="98"/>
        <end position="116"/>
    </location>
</feature>
<keyword evidence="3 7" id="KW-0812">Transmembrane</keyword>
<dbReference type="InterPro" id="IPR020846">
    <property type="entry name" value="MFS_dom"/>
</dbReference>
<sequence length="548" mass="59040">MGEHHEEDGVPEGEYNAGTVEQEPLSTAQKYVLVLVLSITELMVAMEQTVVTASLPQITAALGSADGYTWIGTAYLLATAAVITVYGKLSDIYGRKPMILSAMGFFLIGSAISGAAKDMDMLIGGRALQGVGSGGIQGLVHIIASDMIPLHQRGLFMGFIGTTWMVASCIGPLIGGALTQKGQWRWSFYLNLPIGGVALVAMTFILKIKRTKTAFFAGIRRIDFVGIVLSTAATCLLLLALDWGGTKYAWGSKIVICFLVFSGVLFAAFLVYEALVSKEPLMPLMLFTGRTKAFSLFATFFHSISLMGVVYYLPFLFQSVYSQTPIMASVYVLPEAVIMGLTSALGGIVINKTGRYHEMMMVGLGLTTAFIGLLSTLNPSSNVARRVTYPMLYGAPVGLNFQSFIISLQTRIEKKDIGVATSAQSFIRVLGLSVGIAIGGVAFQNKVTELAKQGGNETLEKLLSGNAPSSVNAIRKLPDTLKQTAIEYYSRAFQVMFYVMIGMAGAGFLCTLLIKQHSLRMQDEQEPQNQPSKTEQPADSTTTNNSEV</sequence>
<dbReference type="GO" id="GO:0005886">
    <property type="term" value="C:plasma membrane"/>
    <property type="evidence" value="ECO:0007669"/>
    <property type="project" value="TreeGrafter"/>
</dbReference>
<feature type="transmembrane region" description="Helical" evidence="7">
    <location>
        <begin position="362"/>
        <end position="381"/>
    </location>
</feature>
<dbReference type="VEuPathDB" id="FungiDB:TRICI_005971"/>
<organism evidence="9 10">
    <name type="scientific">Trichomonascus ciferrii</name>
    <dbReference type="NCBI Taxonomy" id="44093"/>
    <lineage>
        <taxon>Eukaryota</taxon>
        <taxon>Fungi</taxon>
        <taxon>Dikarya</taxon>
        <taxon>Ascomycota</taxon>
        <taxon>Saccharomycotina</taxon>
        <taxon>Dipodascomycetes</taxon>
        <taxon>Dipodascales</taxon>
        <taxon>Trichomonascaceae</taxon>
        <taxon>Trichomonascus</taxon>
        <taxon>Trichomonascus ciferrii complex</taxon>
    </lineage>
</organism>
<feature type="region of interest" description="Disordered" evidence="6">
    <location>
        <begin position="521"/>
        <end position="548"/>
    </location>
</feature>
<feature type="compositionally biased region" description="Polar residues" evidence="6">
    <location>
        <begin position="527"/>
        <end position="548"/>
    </location>
</feature>
<feature type="transmembrane region" description="Helical" evidence="7">
    <location>
        <begin position="67"/>
        <end position="86"/>
    </location>
</feature>
<evidence type="ECO:0000256" key="2">
    <source>
        <dbReference type="ARBA" id="ARBA00007520"/>
    </source>
</evidence>
<feature type="transmembrane region" description="Helical" evidence="7">
    <location>
        <begin position="426"/>
        <end position="443"/>
    </location>
</feature>
<name>A0A642UMW2_9ASCO</name>
<dbReference type="AlphaFoldDB" id="A0A642UMW2"/>
<dbReference type="PANTHER" id="PTHR23501">
    <property type="entry name" value="MAJOR FACILITATOR SUPERFAMILY"/>
    <property type="match status" value="1"/>
</dbReference>
<feature type="transmembrane region" description="Helical" evidence="7">
    <location>
        <begin position="293"/>
        <end position="314"/>
    </location>
</feature>
<evidence type="ECO:0000256" key="5">
    <source>
        <dbReference type="ARBA" id="ARBA00023136"/>
    </source>
</evidence>
<evidence type="ECO:0000256" key="4">
    <source>
        <dbReference type="ARBA" id="ARBA00022989"/>
    </source>
</evidence>
<evidence type="ECO:0000256" key="6">
    <source>
        <dbReference type="SAM" id="MobiDB-lite"/>
    </source>
</evidence>
<evidence type="ECO:0000313" key="9">
    <source>
        <dbReference type="EMBL" id="KAA8901893.1"/>
    </source>
</evidence>
<gene>
    <name evidence="9" type="ORF">TRICI_005971</name>
</gene>
<proteinExistence type="inferred from homology"/>
<evidence type="ECO:0000256" key="1">
    <source>
        <dbReference type="ARBA" id="ARBA00004141"/>
    </source>
</evidence>
<dbReference type="SUPFAM" id="SSF103473">
    <property type="entry name" value="MFS general substrate transporter"/>
    <property type="match status" value="1"/>
</dbReference>
<comment type="similarity">
    <text evidence="2">Belongs to the major facilitator superfamily. TCR/Tet family.</text>
</comment>
<feature type="transmembrane region" description="Helical" evidence="7">
    <location>
        <begin position="31"/>
        <end position="55"/>
    </location>
</feature>
<evidence type="ECO:0000256" key="7">
    <source>
        <dbReference type="SAM" id="Phobius"/>
    </source>
</evidence>